<evidence type="ECO:0000313" key="2">
    <source>
        <dbReference type="Proteomes" id="UP000008022"/>
    </source>
</evidence>
<protein>
    <submittedName>
        <fullName evidence="1">Uncharacterized protein</fullName>
    </submittedName>
</protein>
<dbReference type="HOGENOM" id="CLU_2610288_0_0_1"/>
<evidence type="ECO:0000313" key="1">
    <source>
        <dbReference type="EnsemblPlants" id="ORUFI07G01200.1"/>
    </source>
</evidence>
<reference evidence="2" key="1">
    <citation type="submission" date="2013-06" db="EMBL/GenBank/DDBJ databases">
        <authorList>
            <person name="Zhao Q."/>
        </authorList>
    </citation>
    <scope>NUCLEOTIDE SEQUENCE</scope>
    <source>
        <strain evidence="2">cv. W1943</strain>
    </source>
</reference>
<organism evidence="1 2">
    <name type="scientific">Oryza rufipogon</name>
    <name type="common">Brownbeard rice</name>
    <name type="synonym">Asian wild rice</name>
    <dbReference type="NCBI Taxonomy" id="4529"/>
    <lineage>
        <taxon>Eukaryota</taxon>
        <taxon>Viridiplantae</taxon>
        <taxon>Streptophyta</taxon>
        <taxon>Embryophyta</taxon>
        <taxon>Tracheophyta</taxon>
        <taxon>Spermatophyta</taxon>
        <taxon>Magnoliopsida</taxon>
        <taxon>Liliopsida</taxon>
        <taxon>Poales</taxon>
        <taxon>Poaceae</taxon>
        <taxon>BOP clade</taxon>
        <taxon>Oryzoideae</taxon>
        <taxon>Oryzeae</taxon>
        <taxon>Oryzinae</taxon>
        <taxon>Oryza</taxon>
    </lineage>
</organism>
<proteinExistence type="predicted"/>
<dbReference type="EnsemblPlants" id="ORUFI07G01200.1">
    <property type="protein sequence ID" value="ORUFI07G01200.1"/>
    <property type="gene ID" value="ORUFI07G01200"/>
</dbReference>
<dbReference type="AlphaFoldDB" id="A0A0E0Q3F5"/>
<reference evidence="1" key="2">
    <citation type="submission" date="2015-06" db="UniProtKB">
        <authorList>
            <consortium name="EnsemblPlants"/>
        </authorList>
    </citation>
    <scope>IDENTIFICATION</scope>
</reference>
<dbReference type="Proteomes" id="UP000008022">
    <property type="component" value="Unassembled WGS sequence"/>
</dbReference>
<accession>A0A0E0Q3F5</accession>
<name>A0A0E0Q3F5_ORYRU</name>
<sequence>MRTTVEEHEKLAHIFKGMLNQGALTNPPRANDRQNSCIFITRNIFFEQEHGLVCDEPFICLLQDDTGPEQQPLQSLLHG</sequence>
<dbReference type="Gramene" id="ORUFI07G01200.1">
    <property type="protein sequence ID" value="ORUFI07G01200.1"/>
    <property type="gene ID" value="ORUFI07G01200"/>
</dbReference>
<keyword evidence="2" id="KW-1185">Reference proteome</keyword>